<dbReference type="Pfam" id="PF04043">
    <property type="entry name" value="PMEI"/>
    <property type="match status" value="1"/>
</dbReference>
<sequence length="572" mass="63496">MNKTTKPINLLLLLPITLLTILFLFTAFPSSQKTPTHPYNTHHLHIHNHLQIQAARSHCDGTLYPDLCVSTLSTLPDLHRKSVKDALCHTINVTESEVKVTESEVTGLKCGSDRKPLTLLQRRALDDCIELLDGTMDELKAVYNDVNRDPTRKYADLQSLLSAAMTNAYTCLDGFAVGSNRTIRKYFQPDLVKVARHVSNSLVMLKKVCNKSGGAAEYGEKHDDLEEVNRVDRSGFPAWMKRRDRHLLQAAVNGTKVDVVVAQDGSGNFSTIMEAVAAARNKSATRFVIYIKAGAYYENVEVDKKKMNIMFLGDGIGKTWIKGNRSVVDGWTTFRSAVLAVTGKGFIAKGITVENYAGPAKHQAVALRSGSDLSAFFQCSFVGYQDTLYVHSLRQFYRECDIYGTVDFVFGNAAVVFQNCSLYARLPLENQKNIYTAQGREDPNQNTGISILNCKVAAAADLAANKSATRTYLGRPWKEFSRTVIMLSYIEDVVDHAGWLEWNGTFALNTLYYGEYKNSGPGANTTARVTWPGYRVITNSTAASMFTVANFIEGGVWLPSYEIPFYPNLTSS</sequence>
<dbReference type="InterPro" id="IPR012334">
    <property type="entry name" value="Pectin_lyas_fold"/>
</dbReference>
<dbReference type="GO" id="GO:0042545">
    <property type="term" value="P:cell wall modification"/>
    <property type="evidence" value="ECO:0007669"/>
    <property type="project" value="UniProtKB-UniRule"/>
</dbReference>
<comment type="pathway">
    <text evidence="1 7">Glycan metabolism; pectin degradation; 2-dehydro-3-deoxy-D-gluconate from pectin: step 1/5.</text>
</comment>
<feature type="active site" evidence="6">
    <location>
        <position position="407"/>
    </location>
</feature>
<dbReference type="InterPro" id="IPR011050">
    <property type="entry name" value="Pectin_lyase_fold/virulence"/>
</dbReference>
<comment type="catalytic activity">
    <reaction evidence="7">
        <text>[(1-&gt;4)-alpha-D-galacturonosyl methyl ester](n) + n H2O = [(1-&gt;4)-alpha-D-galacturonosyl](n) + n methanol + n H(+)</text>
        <dbReference type="Rhea" id="RHEA:22380"/>
        <dbReference type="Rhea" id="RHEA-COMP:14570"/>
        <dbReference type="Rhea" id="RHEA-COMP:14573"/>
        <dbReference type="ChEBI" id="CHEBI:15377"/>
        <dbReference type="ChEBI" id="CHEBI:15378"/>
        <dbReference type="ChEBI" id="CHEBI:17790"/>
        <dbReference type="ChEBI" id="CHEBI:140522"/>
        <dbReference type="ChEBI" id="CHEBI:140523"/>
        <dbReference type="EC" id="3.1.1.11"/>
    </reaction>
</comment>
<dbReference type="InterPro" id="IPR000070">
    <property type="entry name" value="Pectinesterase_cat"/>
</dbReference>
<dbReference type="SMART" id="SM00856">
    <property type="entry name" value="PMEI"/>
    <property type="match status" value="1"/>
</dbReference>
<dbReference type="SUPFAM" id="SSF101148">
    <property type="entry name" value="Plant invertase/pectin methylesterase inhibitor"/>
    <property type="match status" value="1"/>
</dbReference>
<reference evidence="9" key="1">
    <citation type="submission" date="2022-04" db="EMBL/GenBank/DDBJ databases">
        <title>Carnegiea gigantea Genome sequencing and assembly v2.</title>
        <authorList>
            <person name="Copetti D."/>
            <person name="Sanderson M.J."/>
            <person name="Burquez A."/>
            <person name="Wojciechowski M.F."/>
        </authorList>
    </citation>
    <scope>NUCLEOTIDE SEQUENCE</scope>
    <source>
        <strain evidence="9">SGP5-SGP5p</strain>
        <tissue evidence="9">Aerial part</tissue>
    </source>
</reference>
<dbReference type="EMBL" id="JAKOGI010000109">
    <property type="protein sequence ID" value="KAJ8444016.1"/>
    <property type="molecule type" value="Genomic_DNA"/>
</dbReference>
<feature type="domain" description="Pectinesterase inhibitor" evidence="8">
    <location>
        <begin position="50"/>
        <end position="204"/>
    </location>
</feature>
<gene>
    <name evidence="9" type="ORF">Cgig2_020862</name>
</gene>
<keyword evidence="10" id="KW-1185">Reference proteome</keyword>
<proteinExistence type="inferred from homology"/>
<dbReference type="GO" id="GO:0004857">
    <property type="term" value="F:enzyme inhibitor activity"/>
    <property type="evidence" value="ECO:0007669"/>
    <property type="project" value="InterPro"/>
</dbReference>
<evidence type="ECO:0000256" key="1">
    <source>
        <dbReference type="ARBA" id="ARBA00005184"/>
    </source>
</evidence>
<evidence type="ECO:0000256" key="2">
    <source>
        <dbReference type="ARBA" id="ARBA00006027"/>
    </source>
</evidence>
<dbReference type="PROSITE" id="PS00503">
    <property type="entry name" value="PECTINESTERASE_2"/>
    <property type="match status" value="1"/>
</dbReference>
<dbReference type="InterPro" id="IPR006501">
    <property type="entry name" value="Pectinesterase_inhib_dom"/>
</dbReference>
<evidence type="ECO:0000259" key="8">
    <source>
        <dbReference type="SMART" id="SM00856"/>
    </source>
</evidence>
<comment type="similarity">
    <text evidence="3">In the C-terminal section; belongs to the pectinesterase family.</text>
</comment>
<dbReference type="PANTHER" id="PTHR31707">
    <property type="entry name" value="PECTINESTERASE"/>
    <property type="match status" value="1"/>
</dbReference>
<dbReference type="AlphaFoldDB" id="A0A9Q1QJN9"/>
<dbReference type="FunFam" id="2.160.20.10:FF:000001">
    <property type="entry name" value="Pectinesterase"/>
    <property type="match status" value="1"/>
</dbReference>
<dbReference type="OrthoDB" id="2019149at2759"/>
<evidence type="ECO:0000256" key="4">
    <source>
        <dbReference type="ARBA" id="ARBA00022801"/>
    </source>
</evidence>
<comment type="similarity">
    <text evidence="2">In the N-terminal section; belongs to the PMEI family.</text>
</comment>
<dbReference type="Proteomes" id="UP001153076">
    <property type="component" value="Unassembled WGS sequence"/>
</dbReference>
<evidence type="ECO:0000256" key="5">
    <source>
        <dbReference type="ARBA" id="ARBA00023085"/>
    </source>
</evidence>
<dbReference type="CDD" id="cd15798">
    <property type="entry name" value="PMEI-like_3"/>
    <property type="match status" value="1"/>
</dbReference>
<evidence type="ECO:0000256" key="3">
    <source>
        <dbReference type="ARBA" id="ARBA00007786"/>
    </source>
</evidence>
<accession>A0A9Q1QJN9</accession>
<evidence type="ECO:0000256" key="6">
    <source>
        <dbReference type="PROSITE-ProRule" id="PRU10040"/>
    </source>
</evidence>
<dbReference type="SUPFAM" id="SSF51126">
    <property type="entry name" value="Pectin lyase-like"/>
    <property type="match status" value="1"/>
</dbReference>
<keyword evidence="4 7" id="KW-0378">Hydrolase</keyword>
<dbReference type="Gene3D" id="1.20.140.40">
    <property type="entry name" value="Invertase/pectin methylesterase inhibitor family protein"/>
    <property type="match status" value="1"/>
</dbReference>
<name>A0A9Q1QJN9_9CARY</name>
<evidence type="ECO:0000256" key="7">
    <source>
        <dbReference type="RuleBase" id="RU000589"/>
    </source>
</evidence>
<evidence type="ECO:0000313" key="10">
    <source>
        <dbReference type="Proteomes" id="UP001153076"/>
    </source>
</evidence>
<keyword evidence="5 7" id="KW-0063">Aspartyl esterase</keyword>
<protein>
    <recommendedName>
        <fullName evidence="7">Pectinesterase</fullName>
        <ecNumber evidence="7">3.1.1.11</ecNumber>
    </recommendedName>
</protein>
<dbReference type="GO" id="GO:0030599">
    <property type="term" value="F:pectinesterase activity"/>
    <property type="evidence" value="ECO:0007669"/>
    <property type="project" value="UniProtKB-UniRule"/>
</dbReference>
<dbReference type="Pfam" id="PF01095">
    <property type="entry name" value="Pectinesterase"/>
    <property type="match status" value="1"/>
</dbReference>
<dbReference type="InterPro" id="IPR035513">
    <property type="entry name" value="Invertase/methylesterase_inhib"/>
</dbReference>
<dbReference type="EC" id="3.1.1.11" evidence="7"/>
<comment type="caution">
    <text evidence="9">The sequence shown here is derived from an EMBL/GenBank/DDBJ whole genome shotgun (WGS) entry which is preliminary data.</text>
</comment>
<dbReference type="GO" id="GO:0045490">
    <property type="term" value="P:pectin catabolic process"/>
    <property type="evidence" value="ECO:0007669"/>
    <property type="project" value="UniProtKB-UniRule"/>
</dbReference>
<evidence type="ECO:0000313" key="9">
    <source>
        <dbReference type="EMBL" id="KAJ8444016.1"/>
    </source>
</evidence>
<dbReference type="InterPro" id="IPR033131">
    <property type="entry name" value="Pectinesterase_Asp_AS"/>
</dbReference>
<dbReference type="NCBIfam" id="TIGR01614">
    <property type="entry name" value="PME_inhib"/>
    <property type="match status" value="1"/>
</dbReference>
<organism evidence="9 10">
    <name type="scientific">Carnegiea gigantea</name>
    <dbReference type="NCBI Taxonomy" id="171969"/>
    <lineage>
        <taxon>Eukaryota</taxon>
        <taxon>Viridiplantae</taxon>
        <taxon>Streptophyta</taxon>
        <taxon>Embryophyta</taxon>
        <taxon>Tracheophyta</taxon>
        <taxon>Spermatophyta</taxon>
        <taxon>Magnoliopsida</taxon>
        <taxon>eudicotyledons</taxon>
        <taxon>Gunneridae</taxon>
        <taxon>Pentapetalae</taxon>
        <taxon>Caryophyllales</taxon>
        <taxon>Cactineae</taxon>
        <taxon>Cactaceae</taxon>
        <taxon>Cactoideae</taxon>
        <taxon>Echinocereeae</taxon>
        <taxon>Carnegiea</taxon>
    </lineage>
</organism>
<dbReference type="Gene3D" id="2.160.20.10">
    <property type="entry name" value="Single-stranded right-handed beta-helix, Pectin lyase-like"/>
    <property type="match status" value="1"/>
</dbReference>